<proteinExistence type="predicted"/>
<keyword evidence="2" id="KW-1185">Reference proteome</keyword>
<reference evidence="2" key="1">
    <citation type="submission" date="2017-09" db="EMBL/GenBank/DDBJ databases">
        <authorList>
            <person name="Palmer M."/>
            <person name="Steenkamp E.T."/>
            <person name="Coetzee M.P."/>
            <person name="Avontuur J.R."/>
            <person name="Van Zyl E."/>
            <person name="Chan W.-Y."/>
            <person name="Blom J."/>
            <person name="Venter S.N."/>
        </authorList>
    </citation>
    <scope>NUCLEOTIDE SEQUENCE [LARGE SCALE GENOMIC DNA]</scope>
    <source>
        <strain evidence="2">QC88-366</strain>
    </source>
</reference>
<protein>
    <submittedName>
        <fullName evidence="1">DUF4926 domain-containing protein</fullName>
    </submittedName>
</protein>
<accession>A0A2K1Q977</accession>
<dbReference type="AlphaFoldDB" id="A0A2K1Q977"/>
<name>A0A2K1Q977_9GAMM</name>
<dbReference type="Pfam" id="PF16277">
    <property type="entry name" value="DUF4926"/>
    <property type="match status" value="1"/>
</dbReference>
<comment type="caution">
    <text evidence="1">The sequence shown here is derived from an EMBL/GenBank/DDBJ whole genome shotgun (WGS) entry which is preliminary data.</text>
</comment>
<evidence type="ECO:0000313" key="2">
    <source>
        <dbReference type="Proteomes" id="UP000236345"/>
    </source>
</evidence>
<organism evidence="1 2">
    <name type="scientific">Mixta theicola</name>
    <dbReference type="NCBI Taxonomy" id="1458355"/>
    <lineage>
        <taxon>Bacteria</taxon>
        <taxon>Pseudomonadati</taxon>
        <taxon>Pseudomonadota</taxon>
        <taxon>Gammaproteobacteria</taxon>
        <taxon>Enterobacterales</taxon>
        <taxon>Erwiniaceae</taxon>
        <taxon>Mixta</taxon>
    </lineage>
</organism>
<evidence type="ECO:0000313" key="1">
    <source>
        <dbReference type="EMBL" id="PNS11598.1"/>
    </source>
</evidence>
<gene>
    <name evidence="1" type="ORF">COO59_11300</name>
</gene>
<dbReference type="RefSeq" id="WP_103059895.1">
    <property type="nucleotide sequence ID" value="NZ_BSOF01000009.1"/>
</dbReference>
<dbReference type="Proteomes" id="UP000236345">
    <property type="component" value="Unassembled WGS sequence"/>
</dbReference>
<dbReference type="OrthoDB" id="983005at2"/>
<sequence length="65" mass="7438">MLKEYDVVKAKKELTKKVLKNCTGAIVLIYQEPTLGYEVDFVDNQGDTLEVLTVYPEDDIEPVKF</sequence>
<dbReference type="InterPro" id="IPR032568">
    <property type="entry name" value="DUF4926"/>
</dbReference>
<dbReference type="EMBL" id="NWUO01000007">
    <property type="protein sequence ID" value="PNS11598.1"/>
    <property type="molecule type" value="Genomic_DNA"/>
</dbReference>